<dbReference type="Proteomes" id="UP000438983">
    <property type="component" value="Chromosome"/>
</dbReference>
<organism evidence="2 3">
    <name type="scientific">Stutzerimonas stutzeri</name>
    <name type="common">Pseudomonas stutzeri</name>
    <dbReference type="NCBI Taxonomy" id="316"/>
    <lineage>
        <taxon>Bacteria</taxon>
        <taxon>Pseudomonadati</taxon>
        <taxon>Pseudomonadota</taxon>
        <taxon>Gammaproteobacteria</taxon>
        <taxon>Pseudomonadales</taxon>
        <taxon>Pseudomonadaceae</taxon>
        <taxon>Stutzerimonas</taxon>
    </lineage>
</organism>
<keyword evidence="1" id="KW-0472">Membrane</keyword>
<evidence type="ECO:0000256" key="1">
    <source>
        <dbReference type="SAM" id="Phobius"/>
    </source>
</evidence>
<reference evidence="2 3" key="1">
    <citation type="submission" date="2019-12" db="EMBL/GenBank/DDBJ databases">
        <title>Complete genome sequence of Pseudomonas stutzeri.</title>
        <authorList>
            <person name="Lim S.R."/>
            <person name="Kim J.H."/>
        </authorList>
    </citation>
    <scope>NUCLEOTIDE SEQUENCE [LARGE SCALE GENOMIC DNA]</scope>
    <source>
        <strain evidence="2 3">PM101005</strain>
    </source>
</reference>
<gene>
    <name evidence="2" type="ORF">GQA94_16180</name>
</gene>
<name>A0A6I6LVX9_STUST</name>
<accession>A0A6I6LVX9</accession>
<protein>
    <submittedName>
        <fullName evidence="2">DUF1294 domain-containing protein</fullName>
    </submittedName>
</protein>
<feature type="transmembrane region" description="Helical" evidence="1">
    <location>
        <begin position="23"/>
        <end position="42"/>
    </location>
</feature>
<dbReference type="Pfam" id="PF06961">
    <property type="entry name" value="DUF1294"/>
    <property type="match status" value="1"/>
</dbReference>
<keyword evidence="1" id="KW-1133">Transmembrane helix</keyword>
<dbReference type="InterPro" id="IPR010718">
    <property type="entry name" value="DUF1294"/>
</dbReference>
<sequence length="122" mass="14080">MCGFALLCPMPLLGMTRMTLHGMYGPLVVYLLASVLAFGLYWHDKRSAMRRDWRTPEARLHLVELLGGWPGALLAQQLLRHKTRKLSFQLVFWGIVTVHQVVWLDYLFFQRVYGLLLQAPPA</sequence>
<feature type="transmembrane region" description="Helical" evidence="1">
    <location>
        <begin position="90"/>
        <end position="109"/>
    </location>
</feature>
<evidence type="ECO:0000313" key="2">
    <source>
        <dbReference type="EMBL" id="QGZ32715.1"/>
    </source>
</evidence>
<dbReference type="EMBL" id="CP046902">
    <property type="protein sequence ID" value="QGZ32715.1"/>
    <property type="molecule type" value="Genomic_DNA"/>
</dbReference>
<dbReference type="OrthoDB" id="72963at2"/>
<evidence type="ECO:0000313" key="3">
    <source>
        <dbReference type="Proteomes" id="UP000438983"/>
    </source>
</evidence>
<proteinExistence type="predicted"/>
<dbReference type="AlphaFoldDB" id="A0A6I6LVX9"/>
<keyword evidence="1" id="KW-0812">Transmembrane</keyword>